<accession>A0ABV5TDY2</accession>
<keyword evidence="2" id="KW-1185">Reference proteome</keyword>
<gene>
    <name evidence="1" type="ORF">ACFFRH_17375</name>
</gene>
<dbReference type="InterPro" id="IPR036390">
    <property type="entry name" value="WH_DNA-bd_sf"/>
</dbReference>
<protein>
    <submittedName>
        <fullName evidence="1">Helix-turn-helix transcriptional regulator</fullName>
    </submittedName>
</protein>
<proteinExistence type="predicted"/>
<dbReference type="InterPro" id="IPR036388">
    <property type="entry name" value="WH-like_DNA-bd_sf"/>
</dbReference>
<evidence type="ECO:0000313" key="1">
    <source>
        <dbReference type="EMBL" id="MFB9677252.1"/>
    </source>
</evidence>
<dbReference type="Proteomes" id="UP001589610">
    <property type="component" value="Unassembled WGS sequence"/>
</dbReference>
<evidence type="ECO:0000313" key="2">
    <source>
        <dbReference type="Proteomes" id="UP001589610"/>
    </source>
</evidence>
<comment type="caution">
    <text evidence="1">The sequence shown here is derived from an EMBL/GenBank/DDBJ whole genome shotgun (WGS) entry which is preliminary data.</text>
</comment>
<dbReference type="SUPFAM" id="SSF46785">
    <property type="entry name" value="Winged helix' DNA-binding domain"/>
    <property type="match status" value="1"/>
</dbReference>
<reference evidence="1 2" key="1">
    <citation type="submission" date="2024-09" db="EMBL/GenBank/DDBJ databases">
        <authorList>
            <person name="Sun Q."/>
            <person name="Mori K."/>
        </authorList>
    </citation>
    <scope>NUCLEOTIDE SEQUENCE [LARGE SCALE GENOMIC DNA]</scope>
    <source>
        <strain evidence="1 2">JCM 3028</strain>
    </source>
</reference>
<organism evidence="1 2">
    <name type="scientific">Streptosporangium vulgare</name>
    <dbReference type="NCBI Taxonomy" id="46190"/>
    <lineage>
        <taxon>Bacteria</taxon>
        <taxon>Bacillati</taxon>
        <taxon>Actinomycetota</taxon>
        <taxon>Actinomycetes</taxon>
        <taxon>Streptosporangiales</taxon>
        <taxon>Streptosporangiaceae</taxon>
        <taxon>Streptosporangium</taxon>
    </lineage>
</organism>
<dbReference type="EMBL" id="JBHMBS010000007">
    <property type="protein sequence ID" value="MFB9677252.1"/>
    <property type="molecule type" value="Genomic_DNA"/>
</dbReference>
<dbReference type="Gene3D" id="1.10.10.10">
    <property type="entry name" value="Winged helix-like DNA-binding domain superfamily/Winged helix DNA-binding domain"/>
    <property type="match status" value="1"/>
</dbReference>
<sequence>MSGDDLDTVAVLHDPVRRAVYDYVASRGQDVGRNEAAEAVGVQRTLAAFHLDRLVEAGLLEAGFRRLTERTGPGSGRPAKVYRRAPGEWQVSVPARDYRTLALVLAEAVELLGGDERAEQAARRAGARFAEEGEDLAGVLRRRGYEPYEEDGRVRLRNCPFHVPAEEHPLLVCSVNLELCRGLLDALGRDPSAAGLDPRPGECCVAFSKNNED</sequence>
<name>A0ABV5TDY2_9ACTN</name>
<dbReference type="CDD" id="cd00090">
    <property type="entry name" value="HTH_ARSR"/>
    <property type="match status" value="1"/>
</dbReference>
<dbReference type="RefSeq" id="WP_386157702.1">
    <property type="nucleotide sequence ID" value="NZ_JBHMBS010000007.1"/>
</dbReference>
<dbReference type="InterPro" id="IPR011991">
    <property type="entry name" value="ArsR-like_HTH"/>
</dbReference>